<name>A0A8H6F7D4_9LECA</name>
<protein>
    <recommendedName>
        <fullName evidence="5">SDR family oxidoreductase</fullName>
    </recommendedName>
</protein>
<organism evidence="3 4">
    <name type="scientific">Letharia lupina</name>
    <dbReference type="NCBI Taxonomy" id="560253"/>
    <lineage>
        <taxon>Eukaryota</taxon>
        <taxon>Fungi</taxon>
        <taxon>Dikarya</taxon>
        <taxon>Ascomycota</taxon>
        <taxon>Pezizomycotina</taxon>
        <taxon>Lecanoromycetes</taxon>
        <taxon>OSLEUM clade</taxon>
        <taxon>Lecanoromycetidae</taxon>
        <taxon>Lecanorales</taxon>
        <taxon>Lecanorineae</taxon>
        <taxon>Parmeliaceae</taxon>
        <taxon>Letharia</taxon>
    </lineage>
</organism>
<comment type="similarity">
    <text evidence="1">Belongs to the short-chain dehydrogenases/reductases (SDR) family.</text>
</comment>
<dbReference type="GO" id="GO:0016616">
    <property type="term" value="F:oxidoreductase activity, acting on the CH-OH group of donors, NAD or NADP as acceptor"/>
    <property type="evidence" value="ECO:0007669"/>
    <property type="project" value="TreeGrafter"/>
</dbReference>
<accession>A0A8H6F7D4</accession>
<dbReference type="RefSeq" id="XP_037146893.1">
    <property type="nucleotide sequence ID" value="XM_037297692.1"/>
</dbReference>
<dbReference type="PANTHER" id="PTHR42760:SF5">
    <property type="entry name" value="2-DEHYDRO-3-DEOXY-D-GLUCONATE 5-DEHYDROGENASE"/>
    <property type="match status" value="1"/>
</dbReference>
<dbReference type="InterPro" id="IPR036291">
    <property type="entry name" value="NAD(P)-bd_dom_sf"/>
</dbReference>
<evidence type="ECO:0000256" key="2">
    <source>
        <dbReference type="ARBA" id="ARBA00023002"/>
    </source>
</evidence>
<evidence type="ECO:0000313" key="3">
    <source>
        <dbReference type="EMBL" id="KAF6217458.1"/>
    </source>
</evidence>
<reference evidence="3 4" key="1">
    <citation type="journal article" date="2020" name="Genomics">
        <title>Complete, high-quality genomes from long-read metagenomic sequencing of two wolf lichen thalli reveals enigmatic genome architecture.</title>
        <authorList>
            <person name="McKenzie S.K."/>
            <person name="Walston R.F."/>
            <person name="Allen J.L."/>
        </authorList>
    </citation>
    <scope>NUCLEOTIDE SEQUENCE [LARGE SCALE GENOMIC DNA]</scope>
    <source>
        <strain evidence="3">WasteWater1</strain>
    </source>
</reference>
<dbReference type="SUPFAM" id="SSF51735">
    <property type="entry name" value="NAD(P)-binding Rossmann-fold domains"/>
    <property type="match status" value="1"/>
</dbReference>
<dbReference type="Proteomes" id="UP000593566">
    <property type="component" value="Unassembled WGS sequence"/>
</dbReference>
<evidence type="ECO:0008006" key="5">
    <source>
        <dbReference type="Google" id="ProtNLM"/>
    </source>
</evidence>
<dbReference type="EMBL" id="JACCJB010000027">
    <property type="protein sequence ID" value="KAF6217458.1"/>
    <property type="molecule type" value="Genomic_DNA"/>
</dbReference>
<dbReference type="GeneID" id="59335196"/>
<proteinExistence type="inferred from homology"/>
<dbReference type="Pfam" id="PF13561">
    <property type="entry name" value="adh_short_C2"/>
    <property type="match status" value="1"/>
</dbReference>
<dbReference type="InterPro" id="IPR002347">
    <property type="entry name" value="SDR_fam"/>
</dbReference>
<keyword evidence="2" id="KW-0560">Oxidoreductase</keyword>
<gene>
    <name evidence="3" type="ORF">HO133_006796</name>
</gene>
<dbReference type="PANTHER" id="PTHR42760">
    <property type="entry name" value="SHORT-CHAIN DEHYDROGENASES/REDUCTASES FAMILY MEMBER"/>
    <property type="match status" value="1"/>
</dbReference>
<comment type="caution">
    <text evidence="3">The sequence shown here is derived from an EMBL/GenBank/DDBJ whole genome shotgun (WGS) entry which is preliminary data.</text>
</comment>
<sequence>MCDLPVRTDVLAIISHICVAEGRKVDILVSCGGIARRAPAVTFPDDKRDAAVRFNEWMERGICVNALAPGYVETGLTKGYSEERERMILDRVPAGRWGRPHDLAAAAVDLAGRGRYVFAALIRA</sequence>
<keyword evidence="4" id="KW-1185">Reference proteome</keyword>
<evidence type="ECO:0000313" key="4">
    <source>
        <dbReference type="Proteomes" id="UP000593566"/>
    </source>
</evidence>
<dbReference type="AlphaFoldDB" id="A0A8H6F7D4"/>
<dbReference type="Gene3D" id="3.40.50.720">
    <property type="entry name" value="NAD(P)-binding Rossmann-like Domain"/>
    <property type="match status" value="1"/>
</dbReference>
<evidence type="ECO:0000256" key="1">
    <source>
        <dbReference type="ARBA" id="ARBA00006484"/>
    </source>
</evidence>